<dbReference type="Gene3D" id="3.40.50.2300">
    <property type="match status" value="2"/>
</dbReference>
<dbReference type="InterPro" id="IPR028082">
    <property type="entry name" value="Peripla_BP_I"/>
</dbReference>
<dbReference type="PANTHER" id="PTHR30036">
    <property type="entry name" value="D-XYLOSE-BINDING PERIPLASMIC PROTEIN"/>
    <property type="match status" value="1"/>
</dbReference>
<dbReference type="InterPro" id="IPR025997">
    <property type="entry name" value="SBP_2_dom"/>
</dbReference>
<dbReference type="Proteomes" id="UP000574276">
    <property type="component" value="Unassembled WGS sequence"/>
</dbReference>
<gene>
    <name evidence="4" type="ORF">H0486_07010</name>
</gene>
<evidence type="ECO:0000313" key="5">
    <source>
        <dbReference type="Proteomes" id="UP000574276"/>
    </source>
</evidence>
<protein>
    <submittedName>
        <fullName evidence="4">Substrate-binding domain-containing protein</fullName>
    </submittedName>
</protein>
<dbReference type="GO" id="GO:0030288">
    <property type="term" value="C:outer membrane-bounded periplasmic space"/>
    <property type="evidence" value="ECO:0007669"/>
    <property type="project" value="TreeGrafter"/>
</dbReference>
<reference evidence="4 5" key="1">
    <citation type="submission" date="2020-07" db="EMBL/GenBank/DDBJ databases">
        <title>Characterization and genome sequencing of isolate MD1, a novel member within the family Lachnospiraceae.</title>
        <authorList>
            <person name="Rettenmaier R."/>
            <person name="Di Bello L."/>
            <person name="Zinser C."/>
            <person name="Scheitz K."/>
            <person name="Liebl W."/>
            <person name="Zverlov V."/>
        </authorList>
    </citation>
    <scope>NUCLEOTIDE SEQUENCE [LARGE SCALE GENOMIC DNA]</scope>
    <source>
        <strain evidence="4 5">MD1</strain>
    </source>
</reference>
<dbReference type="PANTHER" id="PTHR30036:SF1">
    <property type="entry name" value="D-XYLOSE-BINDING PERIPLASMIC PROTEIN"/>
    <property type="match status" value="1"/>
</dbReference>
<dbReference type="Pfam" id="PF13407">
    <property type="entry name" value="Peripla_BP_4"/>
    <property type="match status" value="1"/>
</dbReference>
<dbReference type="SUPFAM" id="SSF53822">
    <property type="entry name" value="Periplasmic binding protein-like I"/>
    <property type="match status" value="1"/>
</dbReference>
<sequence length="343" mass="37700">MWICVILLVTLCGCSSKEEEANTTRTYEDKIKIGISFDSFVIERWQRDRDVFVSTAQDLGAEVNVQNANGDTEEQINQIQYFIDKKVDVIVLIATDSEAFSKILKQAKDAGITIIAYDRLVRNAAVDLYISFDNEEVGRLMGETLVKGVPEGGNIVTIFGSPSDHNVTLVEKGFTEAMEGKEYNIIYTTYAPNWLAEEAFNAINCALTINPKIDGVLCGNDDLASQAVKALSENRLAGKVVITGQDADLAACQRIVEGTQTMTVYKPVDKLAKAAAQYAVMLAKGKNISVTTTINDGTNEVPYVKLEPIAVTKDNIYDVIIKGGFQKEEEVYLNVPNPTEDLE</sequence>
<keyword evidence="5" id="KW-1185">Reference proteome</keyword>
<keyword evidence="2" id="KW-0732">Signal</keyword>
<dbReference type="EMBL" id="JACEGA010000001">
    <property type="protein sequence ID" value="MBB2182621.1"/>
    <property type="molecule type" value="Genomic_DNA"/>
</dbReference>
<dbReference type="GO" id="GO:0030246">
    <property type="term" value="F:carbohydrate binding"/>
    <property type="evidence" value="ECO:0007669"/>
    <property type="project" value="TreeGrafter"/>
</dbReference>
<organism evidence="4 5">
    <name type="scientific">Variimorphobacter saccharofermentans</name>
    <dbReference type="NCBI Taxonomy" id="2755051"/>
    <lineage>
        <taxon>Bacteria</taxon>
        <taxon>Bacillati</taxon>
        <taxon>Bacillota</taxon>
        <taxon>Clostridia</taxon>
        <taxon>Lachnospirales</taxon>
        <taxon>Lachnospiraceae</taxon>
        <taxon>Variimorphobacter</taxon>
    </lineage>
</organism>
<proteinExistence type="predicted"/>
<dbReference type="InterPro" id="IPR050555">
    <property type="entry name" value="Bact_Solute-Bind_Prot2"/>
</dbReference>
<accession>A0A839K1P0</accession>
<comment type="caution">
    <text evidence="4">The sequence shown here is derived from an EMBL/GenBank/DDBJ whole genome shotgun (WGS) entry which is preliminary data.</text>
</comment>
<evidence type="ECO:0000313" key="4">
    <source>
        <dbReference type="EMBL" id="MBB2182621.1"/>
    </source>
</evidence>
<dbReference type="AlphaFoldDB" id="A0A839K1P0"/>
<comment type="subcellular location">
    <subcellularLocation>
        <location evidence="1">Cell envelope</location>
    </subcellularLocation>
</comment>
<name>A0A839K1P0_9FIRM</name>
<evidence type="ECO:0000259" key="3">
    <source>
        <dbReference type="Pfam" id="PF13407"/>
    </source>
</evidence>
<evidence type="ECO:0000256" key="1">
    <source>
        <dbReference type="ARBA" id="ARBA00004196"/>
    </source>
</evidence>
<evidence type="ECO:0000256" key="2">
    <source>
        <dbReference type="ARBA" id="ARBA00022729"/>
    </source>
</evidence>
<feature type="domain" description="Periplasmic binding protein" evidence="3">
    <location>
        <begin position="33"/>
        <end position="286"/>
    </location>
</feature>